<dbReference type="EMBL" id="LAYC01000001">
    <property type="protein sequence ID" value="KYK59549.1"/>
    <property type="molecule type" value="Genomic_DNA"/>
</dbReference>
<dbReference type="SMART" id="SM00737">
    <property type="entry name" value="ML"/>
    <property type="match status" value="1"/>
</dbReference>
<name>A0A151GR14_DRECN</name>
<dbReference type="InterPro" id="IPR003172">
    <property type="entry name" value="ML_dom"/>
</dbReference>
<dbReference type="Proteomes" id="UP000076580">
    <property type="component" value="Chromosome 01"/>
</dbReference>
<organism evidence="10 11">
    <name type="scientific">Drechmeria coniospora</name>
    <name type="common">Nematophagous fungus</name>
    <name type="synonym">Meria coniospora</name>
    <dbReference type="NCBI Taxonomy" id="98403"/>
    <lineage>
        <taxon>Eukaryota</taxon>
        <taxon>Fungi</taxon>
        <taxon>Dikarya</taxon>
        <taxon>Ascomycota</taxon>
        <taxon>Pezizomycotina</taxon>
        <taxon>Sordariomycetes</taxon>
        <taxon>Hypocreomycetidae</taxon>
        <taxon>Hypocreales</taxon>
        <taxon>Ophiocordycipitaceae</taxon>
        <taxon>Drechmeria</taxon>
    </lineage>
</organism>
<sequence>MKVSIALVYLSACLAPAAALPGVLPSTSSDVLANTGLKIPGDSPLNLCTGDHSKDIVVVDRVDLSPNPPSPGRALVIKASGTVKKTIEKGAYINVVVKLGLITLINKKLDLCEQLGNVNLQCPVQPGKLDITKSVDLPGAIPPGKYNVRADAYNANGEKMTCLTATLELKIGRATVEELK</sequence>
<dbReference type="GeneID" id="63713322"/>
<comment type="subunit">
    <text evidence="3">Monomer.</text>
</comment>
<dbReference type="RefSeq" id="XP_040658901.1">
    <property type="nucleotide sequence ID" value="XM_040798018.1"/>
</dbReference>
<dbReference type="SUPFAM" id="SSF81296">
    <property type="entry name" value="E set domains"/>
    <property type="match status" value="1"/>
</dbReference>
<dbReference type="InterPro" id="IPR036846">
    <property type="entry name" value="GM2-AP_sf"/>
</dbReference>
<comment type="caution">
    <text evidence="10">The sequence shown here is derived from an EMBL/GenBank/DDBJ whole genome shotgun (WGS) entry which is preliminary data.</text>
</comment>
<comment type="similarity">
    <text evidence="2">Belongs to the NPC2 family.</text>
</comment>
<keyword evidence="7" id="KW-0445">Lipid transport</keyword>
<keyword evidence="6 8" id="KW-0732">Signal</keyword>
<evidence type="ECO:0000256" key="1">
    <source>
        <dbReference type="ARBA" id="ARBA00002053"/>
    </source>
</evidence>
<dbReference type="InParanoid" id="A0A151GR14"/>
<evidence type="ECO:0000259" key="9">
    <source>
        <dbReference type="SMART" id="SM00737"/>
    </source>
</evidence>
<keyword evidence="11" id="KW-1185">Reference proteome</keyword>
<evidence type="ECO:0000256" key="7">
    <source>
        <dbReference type="ARBA" id="ARBA00023055"/>
    </source>
</evidence>
<gene>
    <name evidence="10" type="ORF">DCS_00679</name>
</gene>
<dbReference type="Gene3D" id="2.70.220.10">
    <property type="entry name" value="Ganglioside GM2 activator"/>
    <property type="match status" value="1"/>
</dbReference>
<dbReference type="GO" id="GO:0032366">
    <property type="term" value="P:intracellular sterol transport"/>
    <property type="evidence" value="ECO:0007669"/>
    <property type="project" value="InterPro"/>
</dbReference>
<dbReference type="GO" id="GO:0032934">
    <property type="term" value="F:sterol binding"/>
    <property type="evidence" value="ECO:0007669"/>
    <property type="project" value="InterPro"/>
</dbReference>
<evidence type="ECO:0000256" key="8">
    <source>
        <dbReference type="SAM" id="SignalP"/>
    </source>
</evidence>
<evidence type="ECO:0000313" key="11">
    <source>
        <dbReference type="Proteomes" id="UP000076580"/>
    </source>
</evidence>
<dbReference type="InterPro" id="IPR039670">
    <property type="entry name" value="NPC2-like"/>
</dbReference>
<dbReference type="InterPro" id="IPR014756">
    <property type="entry name" value="Ig_E-set"/>
</dbReference>
<evidence type="ECO:0000313" key="10">
    <source>
        <dbReference type="EMBL" id="KYK59549.1"/>
    </source>
</evidence>
<dbReference type="FunCoup" id="A0A151GR14">
    <property type="interactions" value="99"/>
</dbReference>
<dbReference type="STRING" id="98403.A0A151GR14"/>
<feature type="chain" id="PRO_5007580903" description="Phosphatidylglycerol/phosphatidylinositol transfer protein" evidence="8">
    <location>
        <begin position="20"/>
        <end position="180"/>
    </location>
</feature>
<accession>A0A151GR14</accession>
<dbReference type="Pfam" id="PF02221">
    <property type="entry name" value="E1_DerP2_DerF2"/>
    <property type="match status" value="1"/>
</dbReference>
<comment type="function">
    <text evidence="1">Catalyzes the intermembrane transfer of phosphatidylglycerol and phosphatidylinositol.</text>
</comment>
<keyword evidence="5" id="KW-0813">Transport</keyword>
<evidence type="ECO:0000256" key="5">
    <source>
        <dbReference type="ARBA" id="ARBA00022448"/>
    </source>
</evidence>
<feature type="domain" description="MD-2-related lipid-recognition" evidence="9">
    <location>
        <begin position="45"/>
        <end position="167"/>
    </location>
</feature>
<dbReference type="InterPro" id="IPR033917">
    <property type="entry name" value="ML_PG-PI_TP"/>
</dbReference>
<evidence type="ECO:0000256" key="4">
    <source>
        <dbReference type="ARBA" id="ARBA00016056"/>
    </source>
</evidence>
<feature type="signal peptide" evidence="8">
    <location>
        <begin position="1"/>
        <end position="19"/>
    </location>
</feature>
<dbReference type="CDD" id="cd00917">
    <property type="entry name" value="PG-PI_TP"/>
    <property type="match status" value="1"/>
</dbReference>
<dbReference type="PANTHER" id="PTHR11306:SF0">
    <property type="entry name" value="PHOSPHATIDYLGLYCEROL_PHOSPHATIDYLINOSITOL TRANSFER PROTEIN"/>
    <property type="match status" value="1"/>
</dbReference>
<protein>
    <recommendedName>
        <fullName evidence="4">Phosphatidylglycerol/phosphatidylinositol transfer protein</fullName>
    </recommendedName>
</protein>
<dbReference type="AlphaFoldDB" id="A0A151GR14"/>
<evidence type="ECO:0000256" key="3">
    <source>
        <dbReference type="ARBA" id="ARBA00011245"/>
    </source>
</evidence>
<evidence type="ECO:0000256" key="6">
    <source>
        <dbReference type="ARBA" id="ARBA00022729"/>
    </source>
</evidence>
<reference evidence="10 11" key="1">
    <citation type="journal article" date="2016" name="Sci. Rep.">
        <title>Insights into Adaptations to a Near-Obligate Nematode Endoparasitic Lifestyle from the Finished Genome of Drechmeria coniospora.</title>
        <authorList>
            <person name="Zhang L."/>
            <person name="Zhou Z."/>
            <person name="Guo Q."/>
            <person name="Fokkens L."/>
            <person name="Miskei M."/>
            <person name="Pocsi I."/>
            <person name="Zhang W."/>
            <person name="Chen M."/>
            <person name="Wang L."/>
            <person name="Sun Y."/>
            <person name="Donzelli B.G."/>
            <person name="Gibson D.M."/>
            <person name="Nelson D.R."/>
            <person name="Luo J.G."/>
            <person name="Rep M."/>
            <person name="Liu H."/>
            <person name="Yang S."/>
            <person name="Wang J."/>
            <person name="Krasnoff S.B."/>
            <person name="Xu Y."/>
            <person name="Molnar I."/>
            <person name="Lin M."/>
        </authorList>
    </citation>
    <scope>NUCLEOTIDE SEQUENCE [LARGE SCALE GENOMIC DNA]</scope>
    <source>
        <strain evidence="10 11">ARSEF 6962</strain>
    </source>
</reference>
<dbReference type="PANTHER" id="PTHR11306">
    <property type="entry name" value="NIEMANN PICK TYPE C2 PROTEIN NPC2-RELATED"/>
    <property type="match status" value="1"/>
</dbReference>
<evidence type="ECO:0000256" key="2">
    <source>
        <dbReference type="ARBA" id="ARBA00006370"/>
    </source>
</evidence>
<proteinExistence type="inferred from homology"/>